<dbReference type="RefSeq" id="WP_179657257.1">
    <property type="nucleotide sequence ID" value="NZ_JACBZR010000001.1"/>
</dbReference>
<protein>
    <submittedName>
        <fullName evidence="1">Uncharacterized protein</fullName>
    </submittedName>
</protein>
<name>A0A7Z0DJA6_9ACTN</name>
<evidence type="ECO:0000313" key="2">
    <source>
        <dbReference type="Proteomes" id="UP000564496"/>
    </source>
</evidence>
<organism evidence="1 2">
    <name type="scientific">Nocardioides panzhihuensis</name>
    <dbReference type="NCBI Taxonomy" id="860243"/>
    <lineage>
        <taxon>Bacteria</taxon>
        <taxon>Bacillati</taxon>
        <taxon>Actinomycetota</taxon>
        <taxon>Actinomycetes</taxon>
        <taxon>Propionibacteriales</taxon>
        <taxon>Nocardioidaceae</taxon>
        <taxon>Nocardioides</taxon>
    </lineage>
</organism>
<sequence length="77" mass="8679">MKVAIFAVDARGPHFYVNATVERVQVRFRSSRDEARTGWQCEMHGDVDSCAHVEALLPVLAGSVRQKLRRVARTGIR</sequence>
<proteinExistence type="predicted"/>
<comment type="caution">
    <text evidence="1">The sequence shown here is derived from an EMBL/GenBank/DDBJ whole genome shotgun (WGS) entry which is preliminary data.</text>
</comment>
<dbReference type="Proteomes" id="UP000564496">
    <property type="component" value="Unassembled WGS sequence"/>
</dbReference>
<gene>
    <name evidence="1" type="ORF">BJ988_001282</name>
</gene>
<evidence type="ECO:0000313" key="1">
    <source>
        <dbReference type="EMBL" id="NYI76634.1"/>
    </source>
</evidence>
<keyword evidence="2" id="KW-1185">Reference proteome</keyword>
<accession>A0A7Z0DJA6</accession>
<dbReference type="EMBL" id="JACBZR010000001">
    <property type="protein sequence ID" value="NYI76634.1"/>
    <property type="molecule type" value="Genomic_DNA"/>
</dbReference>
<reference evidence="1 2" key="1">
    <citation type="submission" date="2020-07" db="EMBL/GenBank/DDBJ databases">
        <title>Sequencing the genomes of 1000 actinobacteria strains.</title>
        <authorList>
            <person name="Klenk H.-P."/>
        </authorList>
    </citation>
    <scope>NUCLEOTIDE SEQUENCE [LARGE SCALE GENOMIC DNA]</scope>
    <source>
        <strain evidence="1 2">DSM 26487</strain>
    </source>
</reference>
<dbReference type="AlphaFoldDB" id="A0A7Z0DJA6"/>